<name>A0A1Y2JYB6_BRAJP</name>
<dbReference type="RefSeq" id="WP_085398149.1">
    <property type="nucleotide sequence ID" value="NZ_NAFL01000120.1"/>
</dbReference>
<organism evidence="1 2">
    <name type="scientific">Bradyrhizobium japonicum</name>
    <dbReference type="NCBI Taxonomy" id="375"/>
    <lineage>
        <taxon>Bacteria</taxon>
        <taxon>Pseudomonadati</taxon>
        <taxon>Pseudomonadota</taxon>
        <taxon>Alphaproteobacteria</taxon>
        <taxon>Hyphomicrobiales</taxon>
        <taxon>Nitrobacteraceae</taxon>
        <taxon>Bradyrhizobium</taxon>
    </lineage>
</organism>
<evidence type="ECO:0000313" key="2">
    <source>
        <dbReference type="Proteomes" id="UP000193335"/>
    </source>
</evidence>
<gene>
    <name evidence="1" type="ORF">BSZ19_00670</name>
</gene>
<dbReference type="EMBL" id="NAFL01000120">
    <property type="protein sequence ID" value="OSJ37150.1"/>
    <property type="molecule type" value="Genomic_DNA"/>
</dbReference>
<accession>A0A1Y2JYB6</accession>
<dbReference type="Proteomes" id="UP000193335">
    <property type="component" value="Unassembled WGS sequence"/>
</dbReference>
<proteinExistence type="predicted"/>
<evidence type="ECO:0000313" key="1">
    <source>
        <dbReference type="EMBL" id="OSJ37150.1"/>
    </source>
</evidence>
<reference evidence="1 2" key="1">
    <citation type="submission" date="2017-03" db="EMBL/GenBank/DDBJ databases">
        <title>Whole genome sequences of fourteen strains of Bradyrhizobium canariense and one strain of Bradyrhizobium japonicum isolated from Lupinus (Papilionoideae: Genisteae) species in Algeria.</title>
        <authorList>
            <person name="Crovadore J."/>
            <person name="Chekireb D."/>
            <person name="Brachmann A."/>
            <person name="Chablais R."/>
            <person name="Cochard B."/>
            <person name="Lefort F."/>
        </authorList>
    </citation>
    <scope>NUCLEOTIDE SEQUENCE [LARGE SCALE GENOMIC DNA]</scope>
    <source>
        <strain evidence="1 2">UBMA197</strain>
    </source>
</reference>
<sequence length="137" mass="16053">MKISPERLAQLSRMEEARRQTQRQLDMIDRQIIRRMTALIPQLGRKRSGYRRGKPPDPSAFLERYRWNLAAITAARQPEIDALSRKLARQDTAIEMLRARCAPESRHARDDPERTHRTDECRSLADCRPRRRHGAVA</sequence>
<comment type="caution">
    <text evidence="1">The sequence shown here is derived from an EMBL/GenBank/DDBJ whole genome shotgun (WGS) entry which is preliminary data.</text>
</comment>
<dbReference type="AlphaFoldDB" id="A0A1Y2JYB6"/>
<protein>
    <submittedName>
        <fullName evidence="1">Uncharacterized protein</fullName>
    </submittedName>
</protein>